<dbReference type="InterPro" id="IPR034415">
    <property type="entry name" value="CsdA_RRM"/>
</dbReference>
<dbReference type="EMBL" id="VTRV01000007">
    <property type="protein sequence ID" value="TZF91560.1"/>
    <property type="molecule type" value="Genomic_DNA"/>
</dbReference>
<evidence type="ECO:0000313" key="12">
    <source>
        <dbReference type="Proteomes" id="UP000323164"/>
    </source>
</evidence>
<protein>
    <submittedName>
        <fullName evidence="11">ATP-dependent RNA helicase</fullName>
    </submittedName>
</protein>
<dbReference type="RefSeq" id="WP_187770624.1">
    <property type="nucleotide sequence ID" value="NZ_VTRV01000007.1"/>
</dbReference>
<feature type="compositionally biased region" description="Basic and acidic residues" evidence="9">
    <location>
        <begin position="13"/>
        <end position="38"/>
    </location>
</feature>
<feature type="non-terminal residue" evidence="11">
    <location>
        <position position="1"/>
    </location>
</feature>
<evidence type="ECO:0000256" key="4">
    <source>
        <dbReference type="ARBA" id="ARBA00022801"/>
    </source>
</evidence>
<dbReference type="Gene3D" id="3.30.70.330">
    <property type="match status" value="1"/>
</dbReference>
<evidence type="ECO:0000313" key="11">
    <source>
        <dbReference type="EMBL" id="TZF91560.1"/>
    </source>
</evidence>
<dbReference type="GO" id="GO:0003724">
    <property type="term" value="F:RNA helicase activity"/>
    <property type="evidence" value="ECO:0007669"/>
    <property type="project" value="UniProtKB-EC"/>
</dbReference>
<comment type="caution">
    <text evidence="11">The sequence shown here is derived from an EMBL/GenBank/DDBJ whole genome shotgun (WGS) entry which is preliminary data.</text>
</comment>
<evidence type="ECO:0000256" key="8">
    <source>
        <dbReference type="ARBA" id="ARBA00047984"/>
    </source>
</evidence>
<comment type="catalytic activity">
    <reaction evidence="8">
        <text>ATP + H2O = ADP + phosphate + H(+)</text>
        <dbReference type="Rhea" id="RHEA:13065"/>
        <dbReference type="ChEBI" id="CHEBI:15377"/>
        <dbReference type="ChEBI" id="CHEBI:15378"/>
        <dbReference type="ChEBI" id="CHEBI:30616"/>
        <dbReference type="ChEBI" id="CHEBI:43474"/>
        <dbReference type="ChEBI" id="CHEBI:456216"/>
        <dbReference type="EC" id="3.6.4.13"/>
    </reaction>
</comment>
<organism evidence="11 12">
    <name type="scientific">Cognatilysobacter lacus</name>
    <dbReference type="NCBI Taxonomy" id="1643323"/>
    <lineage>
        <taxon>Bacteria</taxon>
        <taxon>Pseudomonadati</taxon>
        <taxon>Pseudomonadota</taxon>
        <taxon>Gammaproteobacteria</taxon>
        <taxon>Lysobacterales</taxon>
        <taxon>Lysobacteraceae</taxon>
        <taxon>Cognatilysobacter</taxon>
    </lineage>
</organism>
<dbReference type="CDD" id="cd12499">
    <property type="entry name" value="RRM_EcCsdA_like"/>
    <property type="match status" value="1"/>
</dbReference>
<dbReference type="GO" id="GO:0005524">
    <property type="term" value="F:ATP binding"/>
    <property type="evidence" value="ECO:0007669"/>
    <property type="project" value="UniProtKB-KW"/>
</dbReference>
<dbReference type="InterPro" id="IPR012677">
    <property type="entry name" value="Nucleotide-bd_a/b_plait_sf"/>
</dbReference>
<evidence type="ECO:0000256" key="5">
    <source>
        <dbReference type="ARBA" id="ARBA00022806"/>
    </source>
</evidence>
<evidence type="ECO:0000256" key="3">
    <source>
        <dbReference type="ARBA" id="ARBA00022741"/>
    </source>
</evidence>
<evidence type="ECO:0000256" key="7">
    <source>
        <dbReference type="ARBA" id="ARBA00022884"/>
    </source>
</evidence>
<proteinExistence type="predicted"/>
<dbReference type="GO" id="GO:0003723">
    <property type="term" value="F:RNA binding"/>
    <property type="evidence" value="ECO:0007669"/>
    <property type="project" value="UniProtKB-KW"/>
</dbReference>
<keyword evidence="5 11" id="KW-0347">Helicase</keyword>
<name>A0A5D8ZAA3_9GAMM</name>
<evidence type="ECO:0000256" key="1">
    <source>
        <dbReference type="ARBA" id="ARBA00004496"/>
    </source>
</evidence>
<reference evidence="11 12" key="1">
    <citation type="submission" date="2019-08" db="EMBL/GenBank/DDBJ databases">
        <title>Draft genome sequence of Lysobacter sp. UKS-15.</title>
        <authorList>
            <person name="Im W.-T."/>
        </authorList>
    </citation>
    <scope>NUCLEOTIDE SEQUENCE [LARGE SCALE GENOMIC DNA]</scope>
    <source>
        <strain evidence="11 12">UKS-15</strain>
    </source>
</reference>
<dbReference type="Proteomes" id="UP000323164">
    <property type="component" value="Unassembled WGS sequence"/>
</dbReference>
<keyword evidence="4" id="KW-0378">Hydrolase</keyword>
<keyword evidence="7" id="KW-0694">RNA-binding</keyword>
<sequence>PAPGSAFESQGPRFERGPRAPNDAERSFDNAAGRERAPRQPSHVGMETFRIEVGHVHGVKPGNIVGAIANEADLESRHIGRIDIRDNFSLIDLPAGMPHETMEHLKRVRVAGQQLKLRRDDGASPPRSDRPSGPPRGPGRFEGGPPRGRDGRPPRRDR</sequence>
<dbReference type="GO" id="GO:0005737">
    <property type="term" value="C:cytoplasm"/>
    <property type="evidence" value="ECO:0007669"/>
    <property type="project" value="UniProtKB-SubCell"/>
</dbReference>
<keyword evidence="3" id="KW-0547">Nucleotide-binding</keyword>
<evidence type="ECO:0000256" key="6">
    <source>
        <dbReference type="ARBA" id="ARBA00022840"/>
    </source>
</evidence>
<dbReference type="InterPro" id="IPR005580">
    <property type="entry name" value="DbpA/CsdA_RNA-bd_dom"/>
</dbReference>
<keyword evidence="6" id="KW-0067">ATP-binding</keyword>
<evidence type="ECO:0000256" key="2">
    <source>
        <dbReference type="ARBA" id="ARBA00022490"/>
    </source>
</evidence>
<dbReference type="AlphaFoldDB" id="A0A5D8ZAA3"/>
<feature type="domain" description="DEAD box helicase DbpA/CsdA RNA-binding" evidence="10">
    <location>
        <begin position="48"/>
        <end position="118"/>
    </location>
</feature>
<dbReference type="Pfam" id="PF03880">
    <property type="entry name" value="DbpA"/>
    <property type="match status" value="1"/>
</dbReference>
<keyword evidence="2" id="KW-0963">Cytoplasm</keyword>
<accession>A0A5D8ZAA3</accession>
<comment type="subcellular location">
    <subcellularLocation>
        <location evidence="1">Cytoplasm</location>
    </subcellularLocation>
</comment>
<feature type="compositionally biased region" description="Basic and acidic residues" evidence="9">
    <location>
        <begin position="117"/>
        <end position="130"/>
    </location>
</feature>
<dbReference type="GO" id="GO:0016787">
    <property type="term" value="F:hydrolase activity"/>
    <property type="evidence" value="ECO:0007669"/>
    <property type="project" value="UniProtKB-KW"/>
</dbReference>
<evidence type="ECO:0000259" key="10">
    <source>
        <dbReference type="Pfam" id="PF03880"/>
    </source>
</evidence>
<evidence type="ECO:0000256" key="9">
    <source>
        <dbReference type="SAM" id="MobiDB-lite"/>
    </source>
</evidence>
<feature type="region of interest" description="Disordered" evidence="9">
    <location>
        <begin position="113"/>
        <end position="158"/>
    </location>
</feature>
<keyword evidence="12" id="KW-1185">Reference proteome</keyword>
<feature type="region of interest" description="Disordered" evidence="9">
    <location>
        <begin position="1"/>
        <end position="44"/>
    </location>
</feature>
<dbReference type="FunFam" id="3.30.70.330:FF:000068">
    <property type="entry name" value="ATP-dependent RNA helicase DeaD"/>
    <property type="match status" value="1"/>
</dbReference>
<feature type="compositionally biased region" description="Basic and acidic residues" evidence="9">
    <location>
        <begin position="147"/>
        <end position="158"/>
    </location>
</feature>
<gene>
    <name evidence="11" type="ORF">FW784_01465</name>
</gene>